<keyword evidence="2" id="KW-0805">Transcription regulation</keyword>
<dbReference type="SUPFAM" id="SSF88946">
    <property type="entry name" value="Sigma2 domain of RNA polymerase sigma factors"/>
    <property type="match status" value="1"/>
</dbReference>
<dbReference type="InterPro" id="IPR013325">
    <property type="entry name" value="RNA_pol_sigma_r2"/>
</dbReference>
<organism evidence="8 9">
    <name type="scientific">Eiseniibacteriota bacterium</name>
    <dbReference type="NCBI Taxonomy" id="2212470"/>
    <lineage>
        <taxon>Bacteria</taxon>
        <taxon>Candidatus Eiseniibacteriota</taxon>
    </lineage>
</organism>
<reference evidence="8" key="1">
    <citation type="submission" date="2020-04" db="EMBL/GenBank/DDBJ databases">
        <authorList>
            <person name="Zhang T."/>
        </authorList>
    </citation>
    <scope>NUCLEOTIDE SEQUENCE</scope>
    <source>
        <strain evidence="8">HKST-UBA02</strain>
    </source>
</reference>
<keyword evidence="3" id="KW-0731">Sigma factor</keyword>
<accession>A0A956NDK5</accession>
<evidence type="ECO:0000256" key="3">
    <source>
        <dbReference type="ARBA" id="ARBA00023082"/>
    </source>
</evidence>
<sequence length="184" mass="20774">MVASEPGDGKLVVEARRGNAGAFEILVGRYTRTAYAVAYSVLGNVPDAEDVCQESWIRALERLEDCRDPDRFSSWFLQIVRNRARNYREYRAVRSAQSHDERHMGADDPGARPDATHEQGAERARLDDAISQLSEAQREVILLHDLAGWSHGEIAKALDVSEVACRQRLFQARVKLRQILGDDR</sequence>
<dbReference type="Proteomes" id="UP000739538">
    <property type="component" value="Unassembled WGS sequence"/>
</dbReference>
<feature type="domain" description="RNA polymerase sigma factor 70 region 4 type 2" evidence="7">
    <location>
        <begin position="124"/>
        <end position="176"/>
    </location>
</feature>
<dbReference type="CDD" id="cd06171">
    <property type="entry name" value="Sigma70_r4"/>
    <property type="match status" value="1"/>
</dbReference>
<protein>
    <submittedName>
        <fullName evidence="8">Sigma-70 family RNA polymerase sigma factor</fullName>
    </submittedName>
</protein>
<feature type="domain" description="RNA polymerase sigma-70 region 2" evidence="6">
    <location>
        <begin position="26"/>
        <end position="89"/>
    </location>
</feature>
<dbReference type="InterPro" id="IPR013324">
    <property type="entry name" value="RNA_pol_sigma_r3/r4-like"/>
</dbReference>
<dbReference type="AlphaFoldDB" id="A0A956NDK5"/>
<dbReference type="Gene3D" id="1.10.10.10">
    <property type="entry name" value="Winged helix-like DNA-binding domain superfamily/Winged helix DNA-binding domain"/>
    <property type="match status" value="1"/>
</dbReference>
<evidence type="ECO:0000259" key="6">
    <source>
        <dbReference type="Pfam" id="PF04542"/>
    </source>
</evidence>
<proteinExistence type="inferred from homology"/>
<dbReference type="Gene3D" id="1.10.1740.10">
    <property type="match status" value="1"/>
</dbReference>
<dbReference type="Pfam" id="PF04542">
    <property type="entry name" value="Sigma70_r2"/>
    <property type="match status" value="1"/>
</dbReference>
<feature type="region of interest" description="Disordered" evidence="5">
    <location>
        <begin position="94"/>
        <end position="121"/>
    </location>
</feature>
<keyword evidence="4" id="KW-0804">Transcription</keyword>
<evidence type="ECO:0000313" key="9">
    <source>
        <dbReference type="Proteomes" id="UP000739538"/>
    </source>
</evidence>
<gene>
    <name evidence="8" type="ORF">KDA27_16150</name>
</gene>
<dbReference type="EMBL" id="JAGQHS010000094">
    <property type="protein sequence ID" value="MCA9757337.1"/>
    <property type="molecule type" value="Genomic_DNA"/>
</dbReference>
<dbReference type="NCBIfam" id="TIGR02937">
    <property type="entry name" value="sigma70-ECF"/>
    <property type="match status" value="1"/>
</dbReference>
<dbReference type="GO" id="GO:0003677">
    <property type="term" value="F:DNA binding"/>
    <property type="evidence" value="ECO:0007669"/>
    <property type="project" value="InterPro"/>
</dbReference>
<evidence type="ECO:0000256" key="1">
    <source>
        <dbReference type="ARBA" id="ARBA00010641"/>
    </source>
</evidence>
<evidence type="ECO:0000313" key="8">
    <source>
        <dbReference type="EMBL" id="MCA9757337.1"/>
    </source>
</evidence>
<dbReference type="InterPro" id="IPR013249">
    <property type="entry name" value="RNA_pol_sigma70_r4_t2"/>
</dbReference>
<dbReference type="InterPro" id="IPR039425">
    <property type="entry name" value="RNA_pol_sigma-70-like"/>
</dbReference>
<dbReference type="Pfam" id="PF08281">
    <property type="entry name" value="Sigma70_r4_2"/>
    <property type="match status" value="1"/>
</dbReference>
<comment type="similarity">
    <text evidence="1">Belongs to the sigma-70 factor family. ECF subfamily.</text>
</comment>
<dbReference type="InterPro" id="IPR007627">
    <property type="entry name" value="RNA_pol_sigma70_r2"/>
</dbReference>
<dbReference type="InterPro" id="IPR036388">
    <property type="entry name" value="WH-like_DNA-bd_sf"/>
</dbReference>
<dbReference type="SUPFAM" id="SSF88659">
    <property type="entry name" value="Sigma3 and sigma4 domains of RNA polymerase sigma factors"/>
    <property type="match status" value="1"/>
</dbReference>
<evidence type="ECO:0000256" key="5">
    <source>
        <dbReference type="SAM" id="MobiDB-lite"/>
    </source>
</evidence>
<comment type="caution">
    <text evidence="8">The sequence shown here is derived from an EMBL/GenBank/DDBJ whole genome shotgun (WGS) entry which is preliminary data.</text>
</comment>
<dbReference type="GO" id="GO:0016987">
    <property type="term" value="F:sigma factor activity"/>
    <property type="evidence" value="ECO:0007669"/>
    <property type="project" value="UniProtKB-KW"/>
</dbReference>
<evidence type="ECO:0000256" key="2">
    <source>
        <dbReference type="ARBA" id="ARBA00023015"/>
    </source>
</evidence>
<evidence type="ECO:0000259" key="7">
    <source>
        <dbReference type="Pfam" id="PF08281"/>
    </source>
</evidence>
<name>A0A956NDK5_UNCEI</name>
<evidence type="ECO:0000256" key="4">
    <source>
        <dbReference type="ARBA" id="ARBA00023163"/>
    </source>
</evidence>
<dbReference type="PANTHER" id="PTHR43133">
    <property type="entry name" value="RNA POLYMERASE ECF-TYPE SIGMA FACTO"/>
    <property type="match status" value="1"/>
</dbReference>
<reference evidence="8" key="2">
    <citation type="journal article" date="2021" name="Microbiome">
        <title>Successional dynamics and alternative stable states in a saline activated sludge microbial community over 9 years.</title>
        <authorList>
            <person name="Wang Y."/>
            <person name="Ye J."/>
            <person name="Ju F."/>
            <person name="Liu L."/>
            <person name="Boyd J.A."/>
            <person name="Deng Y."/>
            <person name="Parks D.H."/>
            <person name="Jiang X."/>
            <person name="Yin X."/>
            <person name="Woodcroft B.J."/>
            <person name="Tyson G.W."/>
            <person name="Hugenholtz P."/>
            <person name="Polz M.F."/>
            <person name="Zhang T."/>
        </authorList>
    </citation>
    <scope>NUCLEOTIDE SEQUENCE</scope>
    <source>
        <strain evidence="8">HKST-UBA02</strain>
    </source>
</reference>
<dbReference type="InterPro" id="IPR014284">
    <property type="entry name" value="RNA_pol_sigma-70_dom"/>
</dbReference>
<dbReference type="GO" id="GO:0006352">
    <property type="term" value="P:DNA-templated transcription initiation"/>
    <property type="evidence" value="ECO:0007669"/>
    <property type="project" value="InterPro"/>
</dbReference>
<dbReference type="PANTHER" id="PTHR43133:SF51">
    <property type="entry name" value="RNA POLYMERASE SIGMA FACTOR"/>
    <property type="match status" value="1"/>
</dbReference>